<keyword evidence="2" id="KW-1185">Reference proteome</keyword>
<sequence length="136" mass="15541">MFFAAHATRGESITKTKAKIRGDLEGCLQHHRDVFVWRFLTNDTLTGEIDQFIDNELRPLELRRHHRGVGLKTLADEICKLHRKQIGKIIDIISAAEPKPKPPEKPQVVQLRHMTTGRDIWPVFSASAAWMPSVEP</sequence>
<dbReference type="RefSeq" id="WP_399649723.1">
    <property type="nucleotide sequence ID" value="NZ_JBITYG010000004.1"/>
</dbReference>
<evidence type="ECO:0000313" key="1">
    <source>
        <dbReference type="EMBL" id="MFI9102288.1"/>
    </source>
</evidence>
<name>A0ABW8C865_9ACTN</name>
<proteinExistence type="predicted"/>
<comment type="caution">
    <text evidence="1">The sequence shown here is derived from an EMBL/GenBank/DDBJ whole genome shotgun (WGS) entry which is preliminary data.</text>
</comment>
<accession>A0ABW8C865</accession>
<gene>
    <name evidence="1" type="ORF">ACIGXA_17355</name>
</gene>
<reference evidence="1 2" key="1">
    <citation type="submission" date="2024-10" db="EMBL/GenBank/DDBJ databases">
        <title>The Natural Products Discovery Center: Release of the First 8490 Sequenced Strains for Exploring Actinobacteria Biosynthetic Diversity.</title>
        <authorList>
            <person name="Kalkreuter E."/>
            <person name="Kautsar S.A."/>
            <person name="Yang D."/>
            <person name="Bader C.D."/>
            <person name="Teijaro C.N."/>
            <person name="Fluegel L."/>
            <person name="Davis C.M."/>
            <person name="Simpson J.R."/>
            <person name="Lauterbach L."/>
            <person name="Steele A.D."/>
            <person name="Gui C."/>
            <person name="Meng S."/>
            <person name="Li G."/>
            <person name="Viehrig K."/>
            <person name="Ye F."/>
            <person name="Su P."/>
            <person name="Kiefer A.F."/>
            <person name="Nichols A."/>
            <person name="Cepeda A.J."/>
            <person name="Yan W."/>
            <person name="Fan B."/>
            <person name="Jiang Y."/>
            <person name="Adhikari A."/>
            <person name="Zheng C.-J."/>
            <person name="Schuster L."/>
            <person name="Cowan T.M."/>
            <person name="Smanski M.J."/>
            <person name="Chevrette M.G."/>
            <person name="De Carvalho L.P.S."/>
            <person name="Shen B."/>
        </authorList>
    </citation>
    <scope>NUCLEOTIDE SEQUENCE [LARGE SCALE GENOMIC DNA]</scope>
    <source>
        <strain evidence="1 2">NPDC053399</strain>
    </source>
</reference>
<dbReference type="Proteomes" id="UP001614394">
    <property type="component" value="Unassembled WGS sequence"/>
</dbReference>
<organism evidence="1 2">
    <name type="scientific">Streptomyces fildesensis</name>
    <dbReference type="NCBI Taxonomy" id="375757"/>
    <lineage>
        <taxon>Bacteria</taxon>
        <taxon>Bacillati</taxon>
        <taxon>Actinomycetota</taxon>
        <taxon>Actinomycetes</taxon>
        <taxon>Kitasatosporales</taxon>
        <taxon>Streptomycetaceae</taxon>
        <taxon>Streptomyces</taxon>
    </lineage>
</organism>
<evidence type="ECO:0000313" key="2">
    <source>
        <dbReference type="Proteomes" id="UP001614394"/>
    </source>
</evidence>
<protein>
    <submittedName>
        <fullName evidence="1">Uncharacterized protein</fullName>
    </submittedName>
</protein>
<dbReference type="EMBL" id="JBITYG010000004">
    <property type="protein sequence ID" value="MFI9102288.1"/>
    <property type="molecule type" value="Genomic_DNA"/>
</dbReference>